<dbReference type="Pfam" id="PF01757">
    <property type="entry name" value="Acyl_transf_3"/>
    <property type="match status" value="1"/>
</dbReference>
<feature type="transmembrane region" description="Helical" evidence="1">
    <location>
        <begin position="69"/>
        <end position="90"/>
    </location>
</feature>
<sequence>MRGLMTILVVLSHYFAEVPSGLTALMLGRLAVEMFFVLSGFLVGTLILDKLHNDNFFLVFYVRRICRTLPIYFVSVLLVSAILGACHAAWAQDPTTFPIWGYLTFTQTFFMANTQTLGAHWLAPTWTLAVEEHFYLLAPLTFLLVPRRHLAKVLIAVAIGAVLARAAVQFANVGNPIAVNVLLPGIADILVAGLLAALAAKSKAVRSGRFDYAFRVAPVVLLLTVSYLGFFAGRTNAIFVIFSPLLSATACALFLLAIVRNAPEAARFRSPVLRFFGRTSYAVYLTHLPILGLMHGLILNERPDIASVSQWLVTIAALPVCVLAGWLLTKWVEEPITRYGRTWAWSQRPRAVRGAVVAEPT</sequence>
<feature type="transmembrane region" description="Helical" evidence="1">
    <location>
        <begin position="212"/>
        <end position="232"/>
    </location>
</feature>
<dbReference type="InterPro" id="IPR050879">
    <property type="entry name" value="Acyltransferase_3"/>
</dbReference>
<accession>A0A346A4M2</accession>
<feature type="transmembrane region" description="Helical" evidence="1">
    <location>
        <begin position="280"/>
        <end position="299"/>
    </location>
</feature>
<dbReference type="OrthoDB" id="9796461at2"/>
<dbReference type="EMBL" id="CP031417">
    <property type="protein sequence ID" value="AXK84119.1"/>
    <property type="molecule type" value="Genomic_DNA"/>
</dbReference>
<keyword evidence="4" id="KW-1185">Reference proteome</keyword>
<dbReference type="InterPro" id="IPR002656">
    <property type="entry name" value="Acyl_transf_3_dom"/>
</dbReference>
<dbReference type="PANTHER" id="PTHR23028">
    <property type="entry name" value="ACETYLTRANSFERASE"/>
    <property type="match status" value="1"/>
</dbReference>
<keyword evidence="3" id="KW-0808">Transferase</keyword>
<feature type="transmembrane region" description="Helical" evidence="1">
    <location>
        <begin position="177"/>
        <end position="200"/>
    </location>
</feature>
<keyword evidence="3" id="KW-0012">Acyltransferase</keyword>
<feature type="transmembrane region" description="Helical" evidence="1">
    <location>
        <begin position="126"/>
        <end position="146"/>
    </location>
</feature>
<gene>
    <name evidence="3" type="ORF">DW352_18970</name>
</gene>
<evidence type="ECO:0000313" key="4">
    <source>
        <dbReference type="Proteomes" id="UP000254889"/>
    </source>
</evidence>
<keyword evidence="1" id="KW-0812">Transmembrane</keyword>
<dbReference type="KEGG" id="ptaw:DW352_18970"/>
<dbReference type="GO" id="GO:0000271">
    <property type="term" value="P:polysaccharide biosynthetic process"/>
    <property type="evidence" value="ECO:0007669"/>
    <property type="project" value="TreeGrafter"/>
</dbReference>
<dbReference type="PANTHER" id="PTHR23028:SF53">
    <property type="entry name" value="ACYL_TRANSF_3 DOMAIN-CONTAINING PROTEIN"/>
    <property type="match status" value="1"/>
</dbReference>
<name>A0A346A4M2_9HYPH</name>
<dbReference type="AlphaFoldDB" id="A0A346A4M2"/>
<organism evidence="3 4">
    <name type="scientific">Pseudolabrys taiwanensis</name>
    <dbReference type="NCBI Taxonomy" id="331696"/>
    <lineage>
        <taxon>Bacteria</taxon>
        <taxon>Pseudomonadati</taxon>
        <taxon>Pseudomonadota</taxon>
        <taxon>Alphaproteobacteria</taxon>
        <taxon>Hyphomicrobiales</taxon>
        <taxon>Xanthobacteraceae</taxon>
        <taxon>Pseudolabrys</taxon>
    </lineage>
</organism>
<feature type="domain" description="Acyltransferase 3" evidence="2">
    <location>
        <begin position="1"/>
        <end position="329"/>
    </location>
</feature>
<reference evidence="3 4" key="1">
    <citation type="submission" date="2018-07" db="EMBL/GenBank/DDBJ databases">
        <authorList>
            <person name="Quirk P.G."/>
            <person name="Krulwich T.A."/>
        </authorList>
    </citation>
    <scope>NUCLEOTIDE SEQUENCE [LARGE SCALE GENOMIC DNA]</scope>
    <source>
        <strain evidence="3 4">CC-BB4</strain>
    </source>
</reference>
<protein>
    <submittedName>
        <fullName evidence="3">Acyltransferase</fullName>
    </submittedName>
</protein>
<feature type="transmembrane region" description="Helical" evidence="1">
    <location>
        <begin position="153"/>
        <end position="171"/>
    </location>
</feature>
<feature type="transmembrane region" description="Helical" evidence="1">
    <location>
        <begin position="238"/>
        <end position="259"/>
    </location>
</feature>
<evidence type="ECO:0000313" key="3">
    <source>
        <dbReference type="EMBL" id="AXK84119.1"/>
    </source>
</evidence>
<evidence type="ECO:0000259" key="2">
    <source>
        <dbReference type="Pfam" id="PF01757"/>
    </source>
</evidence>
<dbReference type="GO" id="GO:0016747">
    <property type="term" value="F:acyltransferase activity, transferring groups other than amino-acyl groups"/>
    <property type="evidence" value="ECO:0007669"/>
    <property type="project" value="InterPro"/>
</dbReference>
<proteinExistence type="predicted"/>
<dbReference type="GO" id="GO:0016020">
    <property type="term" value="C:membrane"/>
    <property type="evidence" value="ECO:0007669"/>
    <property type="project" value="TreeGrafter"/>
</dbReference>
<feature type="transmembrane region" description="Helical" evidence="1">
    <location>
        <begin position="25"/>
        <end position="48"/>
    </location>
</feature>
<keyword evidence="1" id="KW-1133">Transmembrane helix</keyword>
<keyword evidence="1" id="KW-0472">Membrane</keyword>
<dbReference type="Proteomes" id="UP000254889">
    <property type="component" value="Chromosome"/>
</dbReference>
<feature type="transmembrane region" description="Helical" evidence="1">
    <location>
        <begin position="311"/>
        <end position="329"/>
    </location>
</feature>
<evidence type="ECO:0000256" key="1">
    <source>
        <dbReference type="SAM" id="Phobius"/>
    </source>
</evidence>